<feature type="compositionally biased region" description="Polar residues" evidence="1">
    <location>
        <begin position="779"/>
        <end position="793"/>
    </location>
</feature>
<name>A0ABR3GN28_9PEZI</name>
<feature type="compositionally biased region" description="Gly residues" evidence="1">
    <location>
        <begin position="687"/>
        <end position="697"/>
    </location>
</feature>
<evidence type="ECO:0000313" key="4">
    <source>
        <dbReference type="Proteomes" id="UP001447188"/>
    </source>
</evidence>
<dbReference type="InterPro" id="IPR010816">
    <property type="entry name" value="Het-C"/>
</dbReference>
<gene>
    <name evidence="3" type="ORF">Q9L58_003659</name>
</gene>
<dbReference type="Pfam" id="PF07217">
    <property type="entry name" value="Het-C"/>
    <property type="match status" value="1"/>
</dbReference>
<feature type="region of interest" description="Disordered" evidence="1">
    <location>
        <begin position="562"/>
        <end position="878"/>
    </location>
</feature>
<sequence length="878" mass="95207">MPSFILPVLLCAGLILCLSTPVAAFGAGNIISVSQVAGKNWRHGDIEDVLLELLISTSGGTRFDRMAVKRVYFGNWLRDYSQAIDVGGLKQLPKDTIRILLWVLSFVTFGFATGEFEVTEERLGCYRPEEHIDNPKDYADNEDARKYDSRLRGPVDEGKELSIDERTGMKTYIASEDRDIVTSAGLVRRKFTEAIEKGRAYGRDGNKEDLYEALRLLGTGLHCLEDYSAHSNYVELALREMGVDAFPHVGESTEVEVNGKRIWPLVTGTFGMTDFLHSVVGEVSDKVVQSEVQDLDAKLAAAEQQSQSGGTTSTLKKILDNIPFGLLGLGDSNFGDQADKLQEDAAAKQLEQTSISDSSSGKVAGMDIGQLKSQAAQTMKDIYPVLEFHDKVMKAMQKGIDRIPGASELLENLTGAMQIFVFSILAPYVKPMLARVKTELAAGSGGVLQASENAQFNVFDDGNSSNPTHSVLSKDHFTNLLNPIAGRVATEVVKFATPLIVSAWEDTGKDANQICDEILQVFHHPALRDGGKQGQRVMYETVENWWNEKDDEAKEHLKQALSRDGVREGKNHEGEDPNPGPGGCGHSHGGMKGSGGSSQQHQSRTNEQEPSYGGNSGSGGGYNAPSRNRQEESSYGGGGDNNSSSRNRQEEGSYGSGNNSSSRNRQQESSYGGGDYNAPSRQEESSYGGGDNYGSSGGYNAPSRQEESSYGGGNNSTSRNRQQESSYGTSDSYGSGNREQTTSYGGGRSRNNDEETSYGQNTHEDVSGSSARHWGGEDTSPSYNAPRQTSSYSRNDEYGSGNTHSNNEEQTESYGGNNTSSYGQETSSYGRDNQESSSYGRDTSRYGGGGDEEQETRSQRRQGGGRQEEESSGYGGGY</sequence>
<dbReference type="EMBL" id="JBBBZM010000036">
    <property type="protein sequence ID" value="KAL0637326.1"/>
    <property type="molecule type" value="Genomic_DNA"/>
</dbReference>
<dbReference type="PANTHER" id="PTHR14905">
    <property type="entry name" value="NG37"/>
    <property type="match status" value="1"/>
</dbReference>
<feature type="compositionally biased region" description="Low complexity" evidence="1">
    <location>
        <begin position="725"/>
        <end position="736"/>
    </location>
</feature>
<feature type="chain" id="PRO_5046342404" description="Het-C-domain-containing protein" evidence="2">
    <location>
        <begin position="25"/>
        <end position="878"/>
    </location>
</feature>
<accession>A0ABR3GN28</accession>
<feature type="signal peptide" evidence="2">
    <location>
        <begin position="1"/>
        <end position="24"/>
    </location>
</feature>
<feature type="compositionally biased region" description="Basic and acidic residues" evidence="1">
    <location>
        <begin position="564"/>
        <end position="575"/>
    </location>
</feature>
<comment type="caution">
    <text evidence="3">The sequence shown here is derived from an EMBL/GenBank/DDBJ whole genome shotgun (WGS) entry which is preliminary data.</text>
</comment>
<organism evidence="3 4">
    <name type="scientific">Discina gigas</name>
    <dbReference type="NCBI Taxonomy" id="1032678"/>
    <lineage>
        <taxon>Eukaryota</taxon>
        <taxon>Fungi</taxon>
        <taxon>Dikarya</taxon>
        <taxon>Ascomycota</taxon>
        <taxon>Pezizomycotina</taxon>
        <taxon>Pezizomycetes</taxon>
        <taxon>Pezizales</taxon>
        <taxon>Discinaceae</taxon>
        <taxon>Discina</taxon>
    </lineage>
</organism>
<dbReference type="InterPro" id="IPR052577">
    <property type="entry name" value="VWA7"/>
</dbReference>
<feature type="compositionally biased region" description="Polar residues" evidence="1">
    <location>
        <begin position="715"/>
        <end position="724"/>
    </location>
</feature>
<reference evidence="3 4" key="1">
    <citation type="submission" date="2024-02" db="EMBL/GenBank/DDBJ databases">
        <title>Discinaceae phylogenomics.</title>
        <authorList>
            <person name="Dirks A.C."/>
            <person name="James T.Y."/>
        </authorList>
    </citation>
    <scope>NUCLEOTIDE SEQUENCE [LARGE SCALE GENOMIC DNA]</scope>
    <source>
        <strain evidence="3 4">ACD0624</strain>
    </source>
</reference>
<protein>
    <recommendedName>
        <fullName evidence="5">Het-C-domain-containing protein</fullName>
    </recommendedName>
</protein>
<keyword evidence="4" id="KW-1185">Reference proteome</keyword>
<dbReference type="PANTHER" id="PTHR14905:SF11">
    <property type="entry name" value="TINC (EUROFUNG)"/>
    <property type="match status" value="1"/>
</dbReference>
<keyword evidence="2" id="KW-0732">Signal</keyword>
<feature type="compositionally biased region" description="Low complexity" evidence="1">
    <location>
        <begin position="641"/>
        <end position="670"/>
    </location>
</feature>
<evidence type="ECO:0008006" key="5">
    <source>
        <dbReference type="Google" id="ProtNLM"/>
    </source>
</evidence>
<dbReference type="Proteomes" id="UP001447188">
    <property type="component" value="Unassembled WGS sequence"/>
</dbReference>
<feature type="compositionally biased region" description="Polar residues" evidence="1">
    <location>
        <begin position="812"/>
        <end position="841"/>
    </location>
</feature>
<proteinExistence type="predicted"/>
<evidence type="ECO:0000313" key="3">
    <source>
        <dbReference type="EMBL" id="KAL0637326.1"/>
    </source>
</evidence>
<evidence type="ECO:0000256" key="2">
    <source>
        <dbReference type="SAM" id="SignalP"/>
    </source>
</evidence>
<feature type="compositionally biased region" description="Gly residues" evidence="1">
    <location>
        <begin position="581"/>
        <end position="596"/>
    </location>
</feature>
<evidence type="ECO:0000256" key="1">
    <source>
        <dbReference type="SAM" id="MobiDB-lite"/>
    </source>
</evidence>